<name>A0A495QWA5_9EURY</name>
<protein>
    <submittedName>
        <fullName evidence="2">50S ribosomal subunit-associated GTPase HflX</fullName>
    </submittedName>
</protein>
<dbReference type="Proteomes" id="UP000268233">
    <property type="component" value="Unassembled WGS sequence"/>
</dbReference>
<dbReference type="AlphaFoldDB" id="A0A495QWA5"/>
<accession>A0A495QWA5</accession>
<evidence type="ECO:0000313" key="2">
    <source>
        <dbReference type="EMBL" id="RKS78428.1"/>
    </source>
</evidence>
<feature type="region of interest" description="Disordered" evidence="1">
    <location>
        <begin position="125"/>
        <end position="149"/>
    </location>
</feature>
<organism evidence="2 3">
    <name type="scientific">Haloarcula quadrata</name>
    <dbReference type="NCBI Taxonomy" id="182779"/>
    <lineage>
        <taxon>Archaea</taxon>
        <taxon>Methanobacteriati</taxon>
        <taxon>Methanobacteriota</taxon>
        <taxon>Stenosarchaea group</taxon>
        <taxon>Halobacteria</taxon>
        <taxon>Halobacteriales</taxon>
        <taxon>Haloarculaceae</taxon>
        <taxon>Haloarcula</taxon>
    </lineage>
</organism>
<dbReference type="RefSeq" id="WP_121304309.1">
    <property type="nucleotide sequence ID" value="NZ_RBWW01000002.1"/>
</dbReference>
<sequence>MTAPTLLVSQSGQLTQGLSAIVSPHSDGPVTTFVTDRPEDNQYYLSPTTVEAVEQRCSDSDNGPVTVVVDGEMHPGQSVDLQTRLSPVTVRDKRAAVWEWLGEANPVAATCLELQQARIARRAAAAEQRDAAEQGPSGTSGSVTAHDERIQELRDTLEKRRTVARQRVQTSYSSVDGRVVLLGRVSAPTTPIWAALTETTATATVGRPAQPTTATATVGPHTLAVTDTPGILGSHGVPDWLRSAIPGLTAAIEQATCVLGVGEGCETLLTAVAEEFDVRCRTLPSDTESAARDALDTLLETSEFAVKLPYSDAAHALVSDLHGEATVHATEYDDAIYVRVEVSQATARDLHRRVSEVDGDVQPYNSSE</sequence>
<gene>
    <name evidence="2" type="ORF">BDK61_4093</name>
</gene>
<evidence type="ECO:0000313" key="3">
    <source>
        <dbReference type="Proteomes" id="UP000268233"/>
    </source>
</evidence>
<proteinExistence type="predicted"/>
<evidence type="ECO:0000256" key="1">
    <source>
        <dbReference type="SAM" id="MobiDB-lite"/>
    </source>
</evidence>
<keyword evidence="3" id="KW-1185">Reference proteome</keyword>
<comment type="caution">
    <text evidence="2">The sequence shown here is derived from an EMBL/GenBank/DDBJ whole genome shotgun (WGS) entry which is preliminary data.</text>
</comment>
<reference evidence="2 3" key="1">
    <citation type="submission" date="2018-10" db="EMBL/GenBank/DDBJ databases">
        <title>Genomic Encyclopedia of Archaeal and Bacterial Type Strains, Phase II (KMG-II): from individual species to whole genera.</title>
        <authorList>
            <person name="Goeker M."/>
        </authorList>
    </citation>
    <scope>NUCLEOTIDE SEQUENCE [LARGE SCALE GENOMIC DNA]</scope>
    <source>
        <strain evidence="2 3">DSM 11927</strain>
    </source>
</reference>
<dbReference type="EMBL" id="RBWW01000002">
    <property type="protein sequence ID" value="RKS78428.1"/>
    <property type="molecule type" value="Genomic_DNA"/>
</dbReference>